<evidence type="ECO:0000313" key="1">
    <source>
        <dbReference type="EMBL" id="GIY73664.1"/>
    </source>
</evidence>
<keyword evidence="2" id="KW-1185">Reference proteome</keyword>
<dbReference type="EMBL" id="BPLR01015112">
    <property type="protein sequence ID" value="GIY73664.1"/>
    <property type="molecule type" value="Genomic_DNA"/>
</dbReference>
<reference evidence="1 2" key="1">
    <citation type="submission" date="2021-06" db="EMBL/GenBank/DDBJ databases">
        <title>Caerostris extrusa draft genome.</title>
        <authorList>
            <person name="Kono N."/>
            <person name="Arakawa K."/>
        </authorList>
    </citation>
    <scope>NUCLEOTIDE SEQUENCE [LARGE SCALE GENOMIC DNA]</scope>
</reference>
<comment type="caution">
    <text evidence="1">The sequence shown here is derived from an EMBL/GenBank/DDBJ whole genome shotgun (WGS) entry which is preliminary data.</text>
</comment>
<dbReference type="AlphaFoldDB" id="A0AAV4VVB9"/>
<name>A0AAV4VVB9_CAEEX</name>
<protein>
    <submittedName>
        <fullName evidence="1">Uncharacterized protein</fullName>
    </submittedName>
</protein>
<organism evidence="1 2">
    <name type="scientific">Caerostris extrusa</name>
    <name type="common">Bark spider</name>
    <name type="synonym">Caerostris bankana</name>
    <dbReference type="NCBI Taxonomy" id="172846"/>
    <lineage>
        <taxon>Eukaryota</taxon>
        <taxon>Metazoa</taxon>
        <taxon>Ecdysozoa</taxon>
        <taxon>Arthropoda</taxon>
        <taxon>Chelicerata</taxon>
        <taxon>Arachnida</taxon>
        <taxon>Araneae</taxon>
        <taxon>Araneomorphae</taxon>
        <taxon>Entelegynae</taxon>
        <taxon>Araneoidea</taxon>
        <taxon>Araneidae</taxon>
        <taxon>Caerostris</taxon>
    </lineage>
</organism>
<proteinExistence type="predicted"/>
<accession>A0AAV4VVB9</accession>
<dbReference type="Proteomes" id="UP001054945">
    <property type="component" value="Unassembled WGS sequence"/>
</dbReference>
<gene>
    <name evidence="1" type="ORF">CEXT_743371</name>
</gene>
<sequence>MQLLPPPFPLVKWGGGGLEHCIAGTVYLTDRLPFVHKLVCAFGCPRRISRGKFCNILCSILIVTAITFQLHEWHPFLSMEMDGLEISPGIATSMPGIDFSMGDPGFSPSPRDMTRKNSRRRLFSGDCNLLQFFAVLPPFCYI</sequence>
<evidence type="ECO:0000313" key="2">
    <source>
        <dbReference type="Proteomes" id="UP001054945"/>
    </source>
</evidence>